<organism evidence="1 2">
    <name type="scientific">Janthinobacterium agaricidamnosum NBRC 102515 = DSM 9628</name>
    <dbReference type="NCBI Taxonomy" id="1349767"/>
    <lineage>
        <taxon>Bacteria</taxon>
        <taxon>Pseudomonadati</taxon>
        <taxon>Pseudomonadota</taxon>
        <taxon>Betaproteobacteria</taxon>
        <taxon>Burkholderiales</taxon>
        <taxon>Oxalobacteraceae</taxon>
        <taxon>Janthinobacterium</taxon>
    </lineage>
</organism>
<accession>W0UYS6</accession>
<dbReference type="Gene3D" id="1.20.1600.10">
    <property type="entry name" value="Outer membrane efflux proteins (OEP)"/>
    <property type="match status" value="1"/>
</dbReference>
<name>W0UYS6_9BURK</name>
<dbReference type="EMBL" id="HG322949">
    <property type="protein sequence ID" value="CDG81719.1"/>
    <property type="molecule type" value="Genomic_DNA"/>
</dbReference>
<dbReference type="PATRIC" id="fig|1349767.4.peg.2791"/>
<gene>
    <name evidence="1" type="ORF">GJA_1064</name>
</gene>
<proteinExistence type="predicted"/>
<reference evidence="1 2" key="1">
    <citation type="journal article" date="2015" name="Genome Announc.">
        <title>Genome Sequence of Mushroom Soft-Rot Pathogen Janthinobacterium agaricidamnosum.</title>
        <authorList>
            <person name="Graupner K."/>
            <person name="Lackner G."/>
            <person name="Hertweck C."/>
        </authorList>
    </citation>
    <scope>NUCLEOTIDE SEQUENCE [LARGE SCALE GENOMIC DNA]</scope>
    <source>
        <strain evidence="2">NBRC 102515 / DSM 9628</strain>
    </source>
</reference>
<dbReference type="AlphaFoldDB" id="W0UYS6"/>
<dbReference type="KEGG" id="jag:GJA_1064"/>
<dbReference type="HOGENOM" id="CLU_3200815_0_0_4"/>
<protein>
    <submittedName>
        <fullName evidence="1">Uncharacterized protein</fullName>
    </submittedName>
</protein>
<keyword evidence="2" id="KW-1185">Reference proteome</keyword>
<dbReference type="Proteomes" id="UP000027604">
    <property type="component" value="Chromosome I"/>
</dbReference>
<sequence>MQRNLLEAQTALLRCNADVSLTAIRLYKALGGGWENAANPQPPSA</sequence>
<evidence type="ECO:0000313" key="1">
    <source>
        <dbReference type="EMBL" id="CDG81719.1"/>
    </source>
</evidence>
<dbReference type="SUPFAM" id="SSF56954">
    <property type="entry name" value="Outer membrane efflux proteins (OEP)"/>
    <property type="match status" value="1"/>
</dbReference>
<evidence type="ECO:0000313" key="2">
    <source>
        <dbReference type="Proteomes" id="UP000027604"/>
    </source>
</evidence>